<proteinExistence type="predicted"/>
<organism evidence="2 3">
    <name type="scientific">Xenopus laevis</name>
    <name type="common">African clawed frog</name>
    <dbReference type="NCBI Taxonomy" id="8355"/>
    <lineage>
        <taxon>Eukaryota</taxon>
        <taxon>Metazoa</taxon>
        <taxon>Chordata</taxon>
        <taxon>Craniata</taxon>
        <taxon>Vertebrata</taxon>
        <taxon>Euteleostomi</taxon>
        <taxon>Amphibia</taxon>
        <taxon>Batrachia</taxon>
        <taxon>Anura</taxon>
        <taxon>Pipoidea</taxon>
        <taxon>Pipidae</taxon>
        <taxon>Xenopodinae</taxon>
        <taxon>Xenopus</taxon>
        <taxon>Xenopus</taxon>
    </lineage>
</organism>
<protein>
    <submittedName>
        <fullName evidence="2">Uncharacterized protein</fullName>
    </submittedName>
</protein>
<keyword evidence="1" id="KW-0472">Membrane</keyword>
<evidence type="ECO:0000313" key="2">
    <source>
        <dbReference type="EMBL" id="OCT94484.1"/>
    </source>
</evidence>
<evidence type="ECO:0000256" key="1">
    <source>
        <dbReference type="SAM" id="Phobius"/>
    </source>
</evidence>
<accession>A0A974DM06</accession>
<name>A0A974DM06_XENLA</name>
<feature type="transmembrane region" description="Helical" evidence="1">
    <location>
        <begin position="74"/>
        <end position="95"/>
    </location>
</feature>
<evidence type="ECO:0000313" key="3">
    <source>
        <dbReference type="Proteomes" id="UP000694892"/>
    </source>
</evidence>
<keyword evidence="1" id="KW-0812">Transmembrane</keyword>
<gene>
    <name evidence="2" type="ORF">XELAEV_18012156mg</name>
</gene>
<keyword evidence="1" id="KW-1133">Transmembrane helix</keyword>
<dbReference type="AlphaFoldDB" id="A0A974DM06"/>
<sequence length="117" mass="12620">MQHSKHNTSGFTYRISGAAPATMATALPGNCLPEPLGLGSPQSRGFTRNYRFQGRSWQWQGLFSLTQRSGRRSAFLAAGRGNAAAAAAAIIIIISQGLLPSRRRRHCACTHTHIATD</sequence>
<dbReference type="EMBL" id="CM004468">
    <property type="protein sequence ID" value="OCT94484.1"/>
    <property type="molecule type" value="Genomic_DNA"/>
</dbReference>
<reference evidence="3" key="1">
    <citation type="journal article" date="2016" name="Nature">
        <title>Genome evolution in the allotetraploid frog Xenopus laevis.</title>
        <authorList>
            <person name="Session A.M."/>
            <person name="Uno Y."/>
            <person name="Kwon T."/>
            <person name="Chapman J.A."/>
            <person name="Toyoda A."/>
            <person name="Takahashi S."/>
            <person name="Fukui A."/>
            <person name="Hikosaka A."/>
            <person name="Suzuki A."/>
            <person name="Kondo M."/>
            <person name="van Heeringen S.J."/>
            <person name="Quigley I."/>
            <person name="Heinz S."/>
            <person name="Ogino H."/>
            <person name="Ochi H."/>
            <person name="Hellsten U."/>
            <person name="Lyons J.B."/>
            <person name="Simakov O."/>
            <person name="Putnam N."/>
            <person name="Stites J."/>
            <person name="Kuroki Y."/>
            <person name="Tanaka T."/>
            <person name="Michiue T."/>
            <person name="Watanabe M."/>
            <person name="Bogdanovic O."/>
            <person name="Lister R."/>
            <person name="Georgiou G."/>
            <person name="Paranjpe S.S."/>
            <person name="van Kruijsbergen I."/>
            <person name="Shu S."/>
            <person name="Carlson J."/>
            <person name="Kinoshita T."/>
            <person name="Ohta Y."/>
            <person name="Mawaribuchi S."/>
            <person name="Jenkins J."/>
            <person name="Grimwood J."/>
            <person name="Schmutz J."/>
            <person name="Mitros T."/>
            <person name="Mozaffari S.V."/>
            <person name="Suzuki Y."/>
            <person name="Haramoto Y."/>
            <person name="Yamamoto T.S."/>
            <person name="Takagi C."/>
            <person name="Heald R."/>
            <person name="Miller K."/>
            <person name="Haudenschild C."/>
            <person name="Kitzman J."/>
            <person name="Nakayama T."/>
            <person name="Izutsu Y."/>
            <person name="Robert J."/>
            <person name="Fortriede J."/>
            <person name="Burns K."/>
            <person name="Lotay V."/>
            <person name="Karimi K."/>
            <person name="Yasuoka Y."/>
            <person name="Dichmann D.S."/>
            <person name="Flajnik M.F."/>
            <person name="Houston D.W."/>
            <person name="Shendure J."/>
            <person name="DuPasquier L."/>
            <person name="Vize P.D."/>
            <person name="Zorn A.M."/>
            <person name="Ito M."/>
            <person name="Marcotte E.M."/>
            <person name="Wallingford J.B."/>
            <person name="Ito Y."/>
            <person name="Asashima M."/>
            <person name="Ueno N."/>
            <person name="Matsuda Y."/>
            <person name="Veenstra G.J."/>
            <person name="Fujiyama A."/>
            <person name="Harland R.M."/>
            <person name="Taira M."/>
            <person name="Rokhsar D.S."/>
        </authorList>
    </citation>
    <scope>NUCLEOTIDE SEQUENCE [LARGE SCALE GENOMIC DNA]</scope>
    <source>
        <strain evidence="3">J</strain>
    </source>
</reference>
<dbReference type="Proteomes" id="UP000694892">
    <property type="component" value="Chromosome 2L"/>
</dbReference>